<keyword evidence="2" id="KW-1185">Reference proteome</keyword>
<comment type="caution">
    <text evidence="1">The sequence shown here is derived from an EMBL/GenBank/DDBJ whole genome shotgun (WGS) entry which is preliminary data.</text>
</comment>
<protein>
    <submittedName>
        <fullName evidence="1">Uncharacterized protein</fullName>
    </submittedName>
</protein>
<dbReference type="AlphaFoldDB" id="A0A8H6HVN6"/>
<organism evidence="1 2">
    <name type="scientific">Ephemerocybe angulata</name>
    <dbReference type="NCBI Taxonomy" id="980116"/>
    <lineage>
        <taxon>Eukaryota</taxon>
        <taxon>Fungi</taxon>
        <taxon>Dikarya</taxon>
        <taxon>Basidiomycota</taxon>
        <taxon>Agaricomycotina</taxon>
        <taxon>Agaricomycetes</taxon>
        <taxon>Agaricomycetidae</taxon>
        <taxon>Agaricales</taxon>
        <taxon>Agaricineae</taxon>
        <taxon>Psathyrellaceae</taxon>
        <taxon>Ephemerocybe</taxon>
    </lineage>
</organism>
<proteinExistence type="predicted"/>
<gene>
    <name evidence="1" type="ORF">DFP72DRAFT_848639</name>
</gene>
<reference evidence="1 2" key="1">
    <citation type="submission" date="2020-07" db="EMBL/GenBank/DDBJ databases">
        <title>Comparative genomics of pyrophilous fungi reveals a link between fire events and developmental genes.</title>
        <authorList>
            <consortium name="DOE Joint Genome Institute"/>
            <person name="Steindorff A.S."/>
            <person name="Carver A."/>
            <person name="Calhoun S."/>
            <person name="Stillman K."/>
            <person name="Liu H."/>
            <person name="Lipzen A."/>
            <person name="Pangilinan J."/>
            <person name="Labutti K."/>
            <person name="Bruns T.D."/>
            <person name="Grigoriev I.V."/>
        </authorList>
    </citation>
    <scope>NUCLEOTIDE SEQUENCE [LARGE SCALE GENOMIC DNA]</scope>
    <source>
        <strain evidence="1 2">CBS 144469</strain>
    </source>
</reference>
<evidence type="ECO:0000313" key="1">
    <source>
        <dbReference type="EMBL" id="KAF6754065.1"/>
    </source>
</evidence>
<evidence type="ECO:0000313" key="2">
    <source>
        <dbReference type="Proteomes" id="UP000521943"/>
    </source>
</evidence>
<dbReference type="Proteomes" id="UP000521943">
    <property type="component" value="Unassembled WGS sequence"/>
</dbReference>
<accession>A0A8H6HVN6</accession>
<name>A0A8H6HVN6_9AGAR</name>
<dbReference type="EMBL" id="JACGCI010000036">
    <property type="protein sequence ID" value="KAF6754065.1"/>
    <property type="molecule type" value="Genomic_DNA"/>
</dbReference>
<sequence length="227" mass="25549">MSATSSDSHSESSLKVCRPDDHYIVRFEENSSFGSSTFIIDREPLDPFGQPDPRPPFKPIKITKSYCNSNCSPYVKTIFGRQGCPSDGMIVQQPGNIAEAIPEPTMLPPTWNAKPEDARLDEPGCSPVPTCYRKHISPIRPLQQTSQRNVSHPTPLTETVTPAIFSTRDSLWQWKVRGDYVIESGKRVYRAQGFYNEQQGSDSLRKCWEVLARPPITIEAEPHNVDN</sequence>